<feature type="domain" description="Cas12f1-like TNB" evidence="3">
    <location>
        <begin position="237"/>
        <end position="304"/>
    </location>
</feature>
<organism evidence="4 5">
    <name type="scientific">Halorubrum distributum JCM 9100</name>
    <dbReference type="NCBI Taxonomy" id="1227467"/>
    <lineage>
        <taxon>Archaea</taxon>
        <taxon>Methanobacteriati</taxon>
        <taxon>Methanobacteriota</taxon>
        <taxon>Stenosarchaea group</taxon>
        <taxon>Halobacteria</taxon>
        <taxon>Halobacteriales</taxon>
        <taxon>Haloferacaceae</taxon>
        <taxon>Halorubrum</taxon>
        <taxon>Halorubrum distributum group</taxon>
    </lineage>
</organism>
<sequence>MTSYAKDALKQYVPQLEYSYDADELAEDHPVRFTHRGLQIDHSSTRAHEFCWRVPQAGYGTGFWIPLRINPDQKPLWFDLLDGTVSAGEFRLTQHRASWTLHVTVKYSVEDPEIPDDPTHIGFDVGESTLLTGCALQHDAPTDPFLFDGSRARRIRKEMYTTLKRLQERDSTEWRIEWRFEHFQNALTDIVEKSTTRAVEYACQFDSPVIVLEDLSCIQEQLDHGTHMNRRLHSWAFAQLISRLEDKALEASVPVEFVPPAYTSKTCHECGHIGSRSSQAEFKCTNPDCWVTEYQADINAAANIAHRADPWGESVPWKTGHNDSPRNGCPRDRALERREKNRNNRQMTLSEYSSETSSSNETSPVGSTTGDSK</sequence>
<dbReference type="InterPro" id="IPR010095">
    <property type="entry name" value="Cas12f1-like_TNB"/>
</dbReference>
<feature type="region of interest" description="Disordered" evidence="2">
    <location>
        <begin position="315"/>
        <end position="373"/>
    </location>
</feature>
<dbReference type="Proteomes" id="UP000011526">
    <property type="component" value="Unassembled WGS sequence"/>
</dbReference>
<name>M0F0Q4_9EURY</name>
<evidence type="ECO:0000259" key="3">
    <source>
        <dbReference type="Pfam" id="PF07282"/>
    </source>
</evidence>
<dbReference type="Pfam" id="PF07282">
    <property type="entry name" value="Cas12f1-like_TNB"/>
    <property type="match status" value="1"/>
</dbReference>
<gene>
    <name evidence="4" type="ORF">C465_02166</name>
</gene>
<dbReference type="NCBIfam" id="NF040570">
    <property type="entry name" value="guided_TnpB"/>
    <property type="match status" value="1"/>
</dbReference>
<feature type="compositionally biased region" description="Basic and acidic residues" evidence="2">
    <location>
        <begin position="320"/>
        <end position="342"/>
    </location>
</feature>
<protein>
    <submittedName>
        <fullName evidence="4">Transposase, IS605 OrfB family protein</fullName>
    </submittedName>
</protein>
<keyword evidence="5" id="KW-1185">Reference proteome</keyword>
<reference evidence="4 5" key="1">
    <citation type="journal article" date="2014" name="PLoS Genet.">
        <title>Phylogenetically driven sequencing of extremely halophilic archaea reveals strategies for static and dynamic osmo-response.</title>
        <authorList>
            <person name="Becker E.A."/>
            <person name="Seitzer P.M."/>
            <person name="Tritt A."/>
            <person name="Larsen D."/>
            <person name="Krusor M."/>
            <person name="Yao A.I."/>
            <person name="Wu D."/>
            <person name="Madern D."/>
            <person name="Eisen J.A."/>
            <person name="Darling A.E."/>
            <person name="Facciotti M.T."/>
        </authorList>
    </citation>
    <scope>NUCLEOTIDE SEQUENCE [LARGE SCALE GENOMIC DNA]</scope>
    <source>
        <strain evidence="4 5">JCM 9100</strain>
    </source>
</reference>
<dbReference type="AlphaFoldDB" id="M0F0Q4"/>
<dbReference type="NCBIfam" id="TIGR01766">
    <property type="entry name" value="IS200/IS605 family accessory protein TnpB-like domain"/>
    <property type="match status" value="1"/>
</dbReference>
<dbReference type="EMBL" id="AOJM01000025">
    <property type="protein sequence ID" value="ELZ52219.1"/>
    <property type="molecule type" value="Genomic_DNA"/>
</dbReference>
<comment type="caution">
    <text evidence="4">The sequence shown here is derived from an EMBL/GenBank/DDBJ whole genome shotgun (WGS) entry which is preliminary data.</text>
</comment>
<evidence type="ECO:0000256" key="1">
    <source>
        <dbReference type="ARBA" id="ARBA00023125"/>
    </source>
</evidence>
<proteinExistence type="predicted"/>
<evidence type="ECO:0000313" key="5">
    <source>
        <dbReference type="Proteomes" id="UP000011526"/>
    </source>
</evidence>
<evidence type="ECO:0000313" key="4">
    <source>
        <dbReference type="EMBL" id="ELZ52219.1"/>
    </source>
</evidence>
<keyword evidence="1" id="KW-0238">DNA-binding</keyword>
<accession>M0F0Q4</accession>
<feature type="compositionally biased region" description="Low complexity" evidence="2">
    <location>
        <begin position="348"/>
        <end position="363"/>
    </location>
</feature>
<evidence type="ECO:0000256" key="2">
    <source>
        <dbReference type="SAM" id="MobiDB-lite"/>
    </source>
</evidence>
<dbReference type="GO" id="GO:0003677">
    <property type="term" value="F:DNA binding"/>
    <property type="evidence" value="ECO:0007669"/>
    <property type="project" value="UniProtKB-KW"/>
</dbReference>
<feature type="compositionally biased region" description="Polar residues" evidence="2">
    <location>
        <begin position="364"/>
        <end position="373"/>
    </location>
</feature>